<dbReference type="AlphaFoldDB" id="A0A1M2VPP5"/>
<evidence type="ECO:0000313" key="3">
    <source>
        <dbReference type="Proteomes" id="UP000184267"/>
    </source>
</evidence>
<reference evidence="2 3" key="1">
    <citation type="submission" date="2016-10" db="EMBL/GenBank/DDBJ databases">
        <title>Genome sequence of the basidiomycete white-rot fungus Trametes pubescens.</title>
        <authorList>
            <person name="Makela M.R."/>
            <person name="Granchi Z."/>
            <person name="Peng M."/>
            <person name="De Vries R.P."/>
            <person name="Grigoriev I."/>
            <person name="Riley R."/>
            <person name="Hilden K."/>
        </authorList>
    </citation>
    <scope>NUCLEOTIDE SEQUENCE [LARGE SCALE GENOMIC DNA]</scope>
    <source>
        <strain evidence="2 3">FBCC735</strain>
    </source>
</reference>
<protein>
    <submittedName>
        <fullName evidence="2">Uncharacterized protein</fullName>
    </submittedName>
</protein>
<evidence type="ECO:0000313" key="2">
    <source>
        <dbReference type="EMBL" id="OJT09520.1"/>
    </source>
</evidence>
<dbReference type="OMA" id="NTPRSEY"/>
<feature type="compositionally biased region" description="Polar residues" evidence="1">
    <location>
        <begin position="286"/>
        <end position="295"/>
    </location>
</feature>
<feature type="region of interest" description="Disordered" evidence="1">
    <location>
        <begin position="155"/>
        <end position="197"/>
    </location>
</feature>
<feature type="region of interest" description="Disordered" evidence="1">
    <location>
        <begin position="436"/>
        <end position="837"/>
    </location>
</feature>
<feature type="compositionally biased region" description="Low complexity" evidence="1">
    <location>
        <begin position="301"/>
        <end position="317"/>
    </location>
</feature>
<gene>
    <name evidence="2" type="ORF">TRAPUB_14019</name>
</gene>
<feature type="region of interest" description="Disordered" evidence="1">
    <location>
        <begin position="1"/>
        <end position="21"/>
    </location>
</feature>
<feature type="compositionally biased region" description="Low complexity" evidence="1">
    <location>
        <begin position="662"/>
        <end position="673"/>
    </location>
</feature>
<dbReference type="Proteomes" id="UP000184267">
    <property type="component" value="Unassembled WGS sequence"/>
</dbReference>
<feature type="compositionally biased region" description="Basic residues" evidence="1">
    <location>
        <begin position="175"/>
        <end position="192"/>
    </location>
</feature>
<dbReference type="STRING" id="154538.A0A1M2VPP5"/>
<feature type="compositionally biased region" description="Polar residues" evidence="1">
    <location>
        <begin position="239"/>
        <end position="248"/>
    </location>
</feature>
<feature type="compositionally biased region" description="Polar residues" evidence="1">
    <location>
        <begin position="380"/>
        <end position="396"/>
    </location>
</feature>
<feature type="region of interest" description="Disordered" evidence="1">
    <location>
        <begin position="373"/>
        <end position="396"/>
    </location>
</feature>
<organism evidence="2 3">
    <name type="scientific">Trametes pubescens</name>
    <name type="common">White-rot fungus</name>
    <dbReference type="NCBI Taxonomy" id="154538"/>
    <lineage>
        <taxon>Eukaryota</taxon>
        <taxon>Fungi</taxon>
        <taxon>Dikarya</taxon>
        <taxon>Basidiomycota</taxon>
        <taxon>Agaricomycotina</taxon>
        <taxon>Agaricomycetes</taxon>
        <taxon>Polyporales</taxon>
        <taxon>Polyporaceae</taxon>
        <taxon>Trametes</taxon>
    </lineage>
</organism>
<evidence type="ECO:0000256" key="1">
    <source>
        <dbReference type="SAM" id="MobiDB-lite"/>
    </source>
</evidence>
<proteinExistence type="predicted"/>
<feature type="compositionally biased region" description="Basic residues" evidence="1">
    <location>
        <begin position="532"/>
        <end position="542"/>
    </location>
</feature>
<keyword evidence="3" id="KW-1185">Reference proteome</keyword>
<feature type="region of interest" description="Disordered" evidence="1">
    <location>
        <begin position="237"/>
        <end position="318"/>
    </location>
</feature>
<sequence length="837" mass="87976">MSPSPTPQPLPPEPSTSTLPEHHFSFESNALHNPSITDYSMQLPRTSSPEPLDYSELQAMRARVQECALSHNAREAEFAAMLAETQSRFSTLERELSRLRPLLSLHATILRDPQLWEPENYPTIVVERHGRDSHEAGQTAHEVTTAAEAGAELQGNDGAHQTHSSQAPRALSSKHQVRKARERPRKHRHRHSIAASRPLLADARSEFILVAARKLGRLRAGILSGFVKERAKYDRQSELLPTTNTYADRNSRHEPPPSPTTSRPHPSVLDGDAGSSSPPVPLAASRQRQGSSSKTTQRRLAPSPFAPGAGGAAARPAQMPTHLHPSAQAYPVAAQGRHPQAMPHPGFVYFAPGPGQSGTMPLVVPVPWAVPGTPPGSGSGQIRQTHGQATPLTGSVSKIKTPARAHAGGAAGEGSSTPMDSLVSAARTLIEDEDYDGDEAEAGGSGAAPVTDTEATAEEDTVPEDTPLRRRGTRRRAAADASDSPAPKRRRTTATAAGELAAPSIADPNAKKPPRRVKAAAAPSHIQEKPKARGRAKGKGKQKAATPPLDSPPSPASTSAPPPVAPTRVPHAPQVARIPSALDVLADQAAQEQGRWPSLDAASRRDSESEGREEDAIPEAMGTPTTPARDPVDDDVFAPQPEVTEPSPGGEREPAVEPPEAVPTSQDAAAAPQEDADVKHANGGEAAPARAVDVPETAASRLISDEEPVPVPEATPRQPHASPPQISSPPLLPPSSPTLPSSSFVPPSSPGHPPTSSTPRAAQQPESPRDSPSPLAIPAVADSDTLLIVETTVPLNLDPADVPPPRSGSGDEPGGAPREIESSDEDAEGSIVDFDLE</sequence>
<feature type="compositionally biased region" description="Pro residues" evidence="1">
    <location>
        <begin position="1"/>
        <end position="14"/>
    </location>
</feature>
<accession>A0A1M2VPP5</accession>
<dbReference type="OrthoDB" id="2143914at2759"/>
<name>A0A1M2VPP5_TRAPU</name>
<feature type="compositionally biased region" description="Acidic residues" evidence="1">
    <location>
        <begin position="822"/>
        <end position="837"/>
    </location>
</feature>
<feature type="compositionally biased region" description="Pro residues" evidence="1">
    <location>
        <begin position="726"/>
        <end position="737"/>
    </location>
</feature>
<dbReference type="EMBL" id="MNAD01000903">
    <property type="protein sequence ID" value="OJT09520.1"/>
    <property type="molecule type" value="Genomic_DNA"/>
</dbReference>
<feature type="compositionally biased region" description="Pro residues" evidence="1">
    <location>
        <begin position="549"/>
        <end position="565"/>
    </location>
</feature>
<comment type="caution">
    <text evidence="2">The sequence shown here is derived from an EMBL/GenBank/DDBJ whole genome shotgun (WGS) entry which is preliminary data.</text>
</comment>